<evidence type="ECO:0000313" key="1">
    <source>
        <dbReference type="EMBL" id="PER51884.1"/>
    </source>
</evidence>
<accession>A0ABD6S4I1</accession>
<sequence length="61" mass="6816">MHFNAKRIYPAICRAVRPPSQNSVEAKKLGGGRADNQWGGTKPSLIKVALYYSIVLLRRSM</sequence>
<dbReference type="Proteomes" id="UP000219897">
    <property type="component" value="Unassembled WGS sequence"/>
</dbReference>
<gene>
    <name evidence="1" type="ORF">CN495_17730</name>
</gene>
<dbReference type="EMBL" id="NTYF01000059">
    <property type="protein sequence ID" value="PER51884.1"/>
    <property type="molecule type" value="Genomic_DNA"/>
</dbReference>
<proteinExistence type="predicted"/>
<dbReference type="AlphaFoldDB" id="A0ABD6S4I1"/>
<protein>
    <submittedName>
        <fullName evidence="1">Uncharacterized protein</fullName>
    </submittedName>
</protein>
<comment type="caution">
    <text evidence="1">The sequence shown here is derived from an EMBL/GenBank/DDBJ whole genome shotgun (WGS) entry which is preliminary data.</text>
</comment>
<name>A0ABD6S4I1_BACTU</name>
<evidence type="ECO:0000313" key="2">
    <source>
        <dbReference type="Proteomes" id="UP000219897"/>
    </source>
</evidence>
<reference evidence="1 2" key="1">
    <citation type="submission" date="2017-09" db="EMBL/GenBank/DDBJ databases">
        <title>Large-scale bioinformatics analysis of Bacillus genomes uncovers conserved roles of natural products in bacterial physiology.</title>
        <authorList>
            <consortium name="Agbiome Team Llc"/>
            <person name="Bleich R.M."/>
            <person name="Kirk G.J."/>
            <person name="Santa Maria K.C."/>
            <person name="Allen S.E."/>
            <person name="Farag S."/>
            <person name="Shank E.A."/>
            <person name="Bowers A."/>
        </authorList>
    </citation>
    <scope>NUCLEOTIDE SEQUENCE [LARGE SCALE GENOMIC DNA]</scope>
    <source>
        <strain evidence="1 2">AFS005140</strain>
    </source>
</reference>
<organism evidence="1 2">
    <name type="scientific">Bacillus thuringiensis</name>
    <dbReference type="NCBI Taxonomy" id="1428"/>
    <lineage>
        <taxon>Bacteria</taxon>
        <taxon>Bacillati</taxon>
        <taxon>Bacillota</taxon>
        <taxon>Bacilli</taxon>
        <taxon>Bacillales</taxon>
        <taxon>Bacillaceae</taxon>
        <taxon>Bacillus</taxon>
        <taxon>Bacillus cereus group</taxon>
    </lineage>
</organism>